<dbReference type="Proteomes" id="UP000234323">
    <property type="component" value="Unassembled WGS sequence"/>
</dbReference>
<gene>
    <name evidence="3" type="ORF">RhiirA4_515371</name>
</gene>
<accession>A0A2I1HKU4</accession>
<evidence type="ECO:0000256" key="2">
    <source>
        <dbReference type="SAM" id="MobiDB-lite"/>
    </source>
</evidence>
<dbReference type="EMBL" id="LLXI01003586">
    <property type="protein sequence ID" value="PKY59480.1"/>
    <property type="molecule type" value="Genomic_DNA"/>
</dbReference>
<dbReference type="VEuPathDB" id="FungiDB:RhiirA1_442289"/>
<sequence length="753" mass="86175">MSSIIELSDIDDYNEKDLIKMRENNSDSENELESEETLAFFTSQLRVPKVIYTTVPIEYPDTSSEGVATVYNVTGWKNHTDAFSDIQYSTNGSGGTTNIQECPFFGGIPVKKNQRKCQGIKFCQFTDPELVNQEHCSVDFDSEIFQHYTQQNNNNTKEAKTYTLFLAAKDTPCNFKKDNIPCNGGPHIGRITNYQTNIVSYFIGCNKYKQGDKWHRYIKIKQDEVDISLLQSLFTDMPHTHNGTIVRGEIIDKPCQVRFIKFIPYDIVKCPFVALVCVGTHNHPPPAPERIPSGIKNNLESLITQAIQQDDNVTSRSILSGNLLSAYFNKETLAEVHVSLNNIDKLRYLVGKAYKTLHPFGQGVIGIYHDILNPKSDLINYVRKIDLYSNNGQVIITCMLDNQAKKLITLDYFQIDVSFKRVKGEINEFEINTLFSSLFQIIREVSGQSIQFRHIHGSGIGCILADLDAAQAKGLGLALHDLDHEKSWETHLTFILKTCLVHFERNLFHKTFTISTKNLIRQIPNATSKEQVHDLLQQIEDTNDEGIKEWLNYYRQSYVLSSLNKYVSNVDHEIWNKSGSDTNNAEAAHSMANREGKQLKLLSAILKGKRYDARCYTTIEVHDKNGVPYTHRDKSDVKRLQNSIVRKTSRIQKNKVSLNDKLPKSSKKRKLSPSNSRTPIRSKENHERAENILSDNEEETFSKEIHKKNLELELKEKEIILREREIKARVAEAEARMMEAKAEALEIENQQKR</sequence>
<name>A0A2I1HKU4_9GLOM</name>
<dbReference type="AlphaFoldDB" id="A0A2I1HKU4"/>
<dbReference type="VEuPathDB" id="FungiDB:RhiirFUN_026834"/>
<protein>
    <submittedName>
        <fullName evidence="3">Uncharacterized protein</fullName>
    </submittedName>
</protein>
<evidence type="ECO:0000313" key="4">
    <source>
        <dbReference type="Proteomes" id="UP000234323"/>
    </source>
</evidence>
<keyword evidence="4" id="KW-1185">Reference proteome</keyword>
<proteinExistence type="predicted"/>
<evidence type="ECO:0000256" key="1">
    <source>
        <dbReference type="SAM" id="Coils"/>
    </source>
</evidence>
<dbReference type="VEuPathDB" id="FungiDB:FUN_012626"/>
<keyword evidence="1" id="KW-0175">Coiled coil</keyword>
<dbReference type="VEuPathDB" id="FungiDB:RhiirA1_447023"/>
<reference evidence="3 4" key="1">
    <citation type="submission" date="2015-10" db="EMBL/GenBank/DDBJ databases">
        <title>Genome analyses suggest a sexual origin of heterokaryosis in a supposedly ancient asexual fungus.</title>
        <authorList>
            <person name="Ropars J."/>
            <person name="Sedzielewska K."/>
            <person name="Noel J."/>
            <person name="Charron P."/>
            <person name="Farinelli L."/>
            <person name="Marton T."/>
            <person name="Kruger M."/>
            <person name="Pelin A."/>
            <person name="Brachmann A."/>
            <person name="Corradi N."/>
        </authorList>
    </citation>
    <scope>NUCLEOTIDE SEQUENCE [LARGE SCALE GENOMIC DNA]</scope>
    <source>
        <strain evidence="3 4">A4</strain>
    </source>
</reference>
<feature type="coiled-coil region" evidence="1">
    <location>
        <begin position="707"/>
        <end position="750"/>
    </location>
</feature>
<feature type="compositionally biased region" description="Basic and acidic residues" evidence="2">
    <location>
        <begin position="681"/>
        <end position="690"/>
    </location>
</feature>
<evidence type="ECO:0000313" key="3">
    <source>
        <dbReference type="EMBL" id="PKY59480.1"/>
    </source>
</evidence>
<organism evidence="3 4">
    <name type="scientific">Rhizophagus irregularis</name>
    <dbReference type="NCBI Taxonomy" id="588596"/>
    <lineage>
        <taxon>Eukaryota</taxon>
        <taxon>Fungi</taxon>
        <taxon>Fungi incertae sedis</taxon>
        <taxon>Mucoromycota</taxon>
        <taxon>Glomeromycotina</taxon>
        <taxon>Glomeromycetes</taxon>
        <taxon>Glomerales</taxon>
        <taxon>Glomeraceae</taxon>
        <taxon>Rhizophagus</taxon>
    </lineage>
</organism>
<feature type="region of interest" description="Disordered" evidence="2">
    <location>
        <begin position="653"/>
        <end position="698"/>
    </location>
</feature>
<comment type="caution">
    <text evidence="3">The sequence shown here is derived from an EMBL/GenBank/DDBJ whole genome shotgun (WGS) entry which is preliminary data.</text>
</comment>